<comment type="caution">
    <text evidence="1">The sequence shown here is derived from an EMBL/GenBank/DDBJ whole genome shotgun (WGS) entry which is preliminary data.</text>
</comment>
<sequence length="59" mass="6679">MLQIARIDPMEPSTVISNPASTSWVVVPSNCINPQLEIPEIIKRMQNEVLLDEANQIYQ</sequence>
<accession>A0A8J5J4A6</accession>
<dbReference type="Proteomes" id="UP000709295">
    <property type="component" value="Unassembled WGS sequence"/>
</dbReference>
<evidence type="ECO:0000313" key="1">
    <source>
        <dbReference type="EMBL" id="KAG6956421.1"/>
    </source>
</evidence>
<evidence type="ECO:0000313" key="2">
    <source>
        <dbReference type="Proteomes" id="UP000709295"/>
    </source>
</evidence>
<dbReference type="AlphaFoldDB" id="A0A8J5J4A6"/>
<organism evidence="1 2">
    <name type="scientific">Phytophthora aleatoria</name>
    <dbReference type="NCBI Taxonomy" id="2496075"/>
    <lineage>
        <taxon>Eukaryota</taxon>
        <taxon>Sar</taxon>
        <taxon>Stramenopiles</taxon>
        <taxon>Oomycota</taxon>
        <taxon>Peronosporomycetes</taxon>
        <taxon>Peronosporales</taxon>
        <taxon>Peronosporaceae</taxon>
        <taxon>Phytophthora</taxon>
    </lineage>
</organism>
<reference evidence="1" key="1">
    <citation type="submission" date="2021-01" db="EMBL/GenBank/DDBJ databases">
        <title>Phytophthora aleatoria, a newly-described species from Pinus radiata is distinct from Phytophthora cactorum isolates based on comparative genomics.</title>
        <authorList>
            <person name="Mcdougal R."/>
            <person name="Panda P."/>
            <person name="Williams N."/>
            <person name="Studholme D.J."/>
        </authorList>
    </citation>
    <scope>NUCLEOTIDE SEQUENCE</scope>
    <source>
        <strain evidence="1">NZFS 4037</strain>
    </source>
</reference>
<dbReference type="EMBL" id="JAENGY010000800">
    <property type="protein sequence ID" value="KAG6956421.1"/>
    <property type="molecule type" value="Genomic_DNA"/>
</dbReference>
<proteinExistence type="predicted"/>
<name>A0A8J5J4A6_9STRA</name>
<gene>
    <name evidence="1" type="ORF">JG688_00011433</name>
</gene>
<keyword evidence="2" id="KW-1185">Reference proteome</keyword>
<protein>
    <submittedName>
        <fullName evidence="1">Uncharacterized protein</fullName>
    </submittedName>
</protein>